<keyword evidence="3 7" id="KW-0645">Protease</keyword>
<dbReference type="InterPro" id="IPR043504">
    <property type="entry name" value="Peptidase_S1_PA_chymotrypsin"/>
</dbReference>
<dbReference type="STRING" id="299467.A0A443RTZ9"/>
<dbReference type="EMBL" id="NCKV01036308">
    <property type="protein sequence ID" value="RWS18665.1"/>
    <property type="molecule type" value="Genomic_DNA"/>
</dbReference>
<evidence type="ECO:0000256" key="3">
    <source>
        <dbReference type="ARBA" id="ARBA00022670"/>
    </source>
</evidence>
<reference evidence="7 8" key="1">
    <citation type="journal article" date="2018" name="Gigascience">
        <title>Genomes of trombidid mites reveal novel predicted allergens and laterally-transferred genes associated with secondary metabolism.</title>
        <authorList>
            <person name="Dong X."/>
            <person name="Chaisiri K."/>
            <person name="Xia D."/>
            <person name="Armstrong S.D."/>
            <person name="Fang Y."/>
            <person name="Donnelly M.J."/>
            <person name="Kadowaki T."/>
            <person name="McGarry J.W."/>
            <person name="Darby A.C."/>
            <person name="Makepeace B.L."/>
        </authorList>
    </citation>
    <scope>NUCLEOTIDE SEQUENCE [LARGE SCALE GENOMIC DNA]</scope>
    <source>
        <strain evidence="7">UoL-UT</strain>
    </source>
</reference>
<evidence type="ECO:0000259" key="6">
    <source>
        <dbReference type="PROSITE" id="PS50240"/>
    </source>
</evidence>
<comment type="caution">
    <text evidence="7">The sequence shown here is derived from an EMBL/GenBank/DDBJ whole genome shotgun (WGS) entry which is preliminary data.</text>
</comment>
<organism evidence="7 8">
    <name type="scientific">Leptotrombidium deliense</name>
    <dbReference type="NCBI Taxonomy" id="299467"/>
    <lineage>
        <taxon>Eukaryota</taxon>
        <taxon>Metazoa</taxon>
        <taxon>Ecdysozoa</taxon>
        <taxon>Arthropoda</taxon>
        <taxon>Chelicerata</taxon>
        <taxon>Arachnida</taxon>
        <taxon>Acari</taxon>
        <taxon>Acariformes</taxon>
        <taxon>Trombidiformes</taxon>
        <taxon>Prostigmata</taxon>
        <taxon>Anystina</taxon>
        <taxon>Parasitengona</taxon>
        <taxon>Trombiculoidea</taxon>
        <taxon>Trombiculidae</taxon>
        <taxon>Leptotrombidium</taxon>
    </lineage>
</organism>
<evidence type="ECO:0000256" key="2">
    <source>
        <dbReference type="ARBA" id="ARBA00022525"/>
    </source>
</evidence>
<keyword evidence="4" id="KW-0378">Hydrolase</keyword>
<dbReference type="Proteomes" id="UP000288716">
    <property type="component" value="Unassembled WGS sequence"/>
</dbReference>
<proteinExistence type="predicted"/>
<dbReference type="AlphaFoldDB" id="A0A443RTZ9"/>
<dbReference type="PANTHER" id="PTHR24264:SF65">
    <property type="entry name" value="SRCR DOMAIN-CONTAINING PROTEIN"/>
    <property type="match status" value="1"/>
</dbReference>
<dbReference type="Gene3D" id="2.40.10.10">
    <property type="entry name" value="Trypsin-like serine proteases"/>
    <property type="match status" value="1"/>
</dbReference>
<sequence length="79" mass="8891">MFCAGFPRRKIDSCKVMNELLNQIIDCEDSGGPLVKKINDNYFVAGIVSFGFECGTMAYASVYTNVSNYVNWIKKHTNI</sequence>
<keyword evidence="8" id="KW-1185">Reference proteome</keyword>
<dbReference type="PROSITE" id="PS50240">
    <property type="entry name" value="TRYPSIN_DOM"/>
    <property type="match status" value="1"/>
</dbReference>
<dbReference type="GO" id="GO:0004252">
    <property type="term" value="F:serine-type endopeptidase activity"/>
    <property type="evidence" value="ECO:0007669"/>
    <property type="project" value="InterPro"/>
</dbReference>
<evidence type="ECO:0000256" key="5">
    <source>
        <dbReference type="ARBA" id="ARBA00022825"/>
    </source>
</evidence>
<dbReference type="InterPro" id="IPR009003">
    <property type="entry name" value="Peptidase_S1_PA"/>
</dbReference>
<evidence type="ECO:0000256" key="4">
    <source>
        <dbReference type="ARBA" id="ARBA00022801"/>
    </source>
</evidence>
<evidence type="ECO:0000313" key="7">
    <source>
        <dbReference type="EMBL" id="RWS18665.1"/>
    </source>
</evidence>
<dbReference type="GO" id="GO:0005615">
    <property type="term" value="C:extracellular space"/>
    <property type="evidence" value="ECO:0007669"/>
    <property type="project" value="TreeGrafter"/>
</dbReference>
<dbReference type="InterPro" id="IPR001254">
    <property type="entry name" value="Trypsin_dom"/>
</dbReference>
<gene>
    <name evidence="7" type="ORF">B4U80_11513</name>
</gene>
<evidence type="ECO:0000256" key="1">
    <source>
        <dbReference type="ARBA" id="ARBA00004613"/>
    </source>
</evidence>
<dbReference type="GO" id="GO:0006508">
    <property type="term" value="P:proteolysis"/>
    <property type="evidence" value="ECO:0007669"/>
    <property type="project" value="UniProtKB-KW"/>
</dbReference>
<evidence type="ECO:0000313" key="8">
    <source>
        <dbReference type="Proteomes" id="UP000288716"/>
    </source>
</evidence>
<dbReference type="InterPro" id="IPR050127">
    <property type="entry name" value="Serine_Proteases_S1"/>
</dbReference>
<protein>
    <submittedName>
        <fullName evidence="7">Serine protease 33-like protein</fullName>
    </submittedName>
</protein>
<keyword evidence="2" id="KW-0964">Secreted</keyword>
<dbReference type="PANTHER" id="PTHR24264">
    <property type="entry name" value="TRYPSIN-RELATED"/>
    <property type="match status" value="1"/>
</dbReference>
<feature type="domain" description="Peptidase S1" evidence="6">
    <location>
        <begin position="1"/>
        <end position="78"/>
    </location>
</feature>
<keyword evidence="5" id="KW-0720">Serine protease</keyword>
<comment type="subcellular location">
    <subcellularLocation>
        <location evidence="1">Secreted</location>
    </subcellularLocation>
</comment>
<dbReference type="OrthoDB" id="6515651at2759"/>
<accession>A0A443RTZ9</accession>
<dbReference type="VEuPathDB" id="VectorBase:LDEU013375"/>
<name>A0A443RTZ9_9ACAR</name>
<dbReference type="Pfam" id="PF00089">
    <property type="entry name" value="Trypsin"/>
    <property type="match status" value="1"/>
</dbReference>
<dbReference type="SUPFAM" id="SSF50494">
    <property type="entry name" value="Trypsin-like serine proteases"/>
    <property type="match status" value="1"/>
</dbReference>